<evidence type="ECO:0000313" key="2">
    <source>
        <dbReference type="EMBL" id="GAB40441.1"/>
    </source>
</evidence>
<evidence type="ECO:0000313" key="3">
    <source>
        <dbReference type="Proteomes" id="UP000005845"/>
    </source>
</evidence>
<dbReference type="Gene3D" id="3.30.559.30">
    <property type="entry name" value="Nonribosomal peptide synthetase, condensation domain"/>
    <property type="match status" value="1"/>
</dbReference>
<dbReference type="PANTHER" id="PTHR45527:SF1">
    <property type="entry name" value="FATTY ACID SYNTHASE"/>
    <property type="match status" value="1"/>
</dbReference>
<dbReference type="InterPro" id="IPR001242">
    <property type="entry name" value="Condensation_dom"/>
</dbReference>
<name>H5U3Y3_9ACTN</name>
<feature type="domain" description="Condensation" evidence="1">
    <location>
        <begin position="60"/>
        <end position="382"/>
    </location>
</feature>
<dbReference type="GO" id="GO:0005737">
    <property type="term" value="C:cytoplasm"/>
    <property type="evidence" value="ECO:0007669"/>
    <property type="project" value="TreeGrafter"/>
</dbReference>
<dbReference type="PANTHER" id="PTHR45527">
    <property type="entry name" value="NONRIBOSOMAL PEPTIDE SYNTHETASE"/>
    <property type="match status" value="1"/>
</dbReference>
<dbReference type="Proteomes" id="UP000005845">
    <property type="component" value="Unassembled WGS sequence"/>
</dbReference>
<dbReference type="GO" id="GO:0044550">
    <property type="term" value="P:secondary metabolite biosynthetic process"/>
    <property type="evidence" value="ECO:0007669"/>
    <property type="project" value="TreeGrafter"/>
</dbReference>
<dbReference type="eggNOG" id="COG1020">
    <property type="taxonomic scope" value="Bacteria"/>
</dbReference>
<dbReference type="SUPFAM" id="SSF52777">
    <property type="entry name" value="CoA-dependent acyltransferases"/>
    <property type="match status" value="2"/>
</dbReference>
<comment type="caution">
    <text evidence="2">The sequence shown here is derived from an EMBL/GenBank/DDBJ whole genome shotgun (WGS) entry which is preliminary data.</text>
</comment>
<evidence type="ECO:0000259" key="1">
    <source>
        <dbReference type="Pfam" id="PF00668"/>
    </source>
</evidence>
<dbReference type="GO" id="GO:0043041">
    <property type="term" value="P:amino acid activation for nonribosomal peptide biosynthetic process"/>
    <property type="evidence" value="ECO:0007669"/>
    <property type="project" value="TreeGrafter"/>
</dbReference>
<organism evidence="2 3">
    <name type="scientific">Gordonia sputi NBRC 100414</name>
    <dbReference type="NCBI Taxonomy" id="1089453"/>
    <lineage>
        <taxon>Bacteria</taxon>
        <taxon>Bacillati</taxon>
        <taxon>Actinomycetota</taxon>
        <taxon>Actinomycetes</taxon>
        <taxon>Mycobacteriales</taxon>
        <taxon>Gordoniaceae</taxon>
        <taxon>Gordonia</taxon>
    </lineage>
</organism>
<proteinExistence type="predicted"/>
<dbReference type="EMBL" id="BAFC01000101">
    <property type="protein sequence ID" value="GAB40441.1"/>
    <property type="molecule type" value="Genomic_DNA"/>
</dbReference>
<dbReference type="GO" id="GO:0003824">
    <property type="term" value="F:catalytic activity"/>
    <property type="evidence" value="ECO:0007669"/>
    <property type="project" value="InterPro"/>
</dbReference>
<dbReference type="Pfam" id="PF00668">
    <property type="entry name" value="Condensation"/>
    <property type="match status" value="1"/>
</dbReference>
<dbReference type="Gene3D" id="3.30.559.10">
    <property type="entry name" value="Chloramphenicol acetyltransferase-like domain"/>
    <property type="match status" value="1"/>
</dbReference>
<dbReference type="GO" id="GO:0031177">
    <property type="term" value="F:phosphopantetheine binding"/>
    <property type="evidence" value="ECO:0007669"/>
    <property type="project" value="TreeGrafter"/>
</dbReference>
<gene>
    <name evidence="2" type="ORF">GOSPT_103_00180</name>
</gene>
<dbReference type="InterPro" id="IPR023213">
    <property type="entry name" value="CAT-like_dom_sf"/>
</dbReference>
<dbReference type="AlphaFoldDB" id="H5U3Y3"/>
<dbReference type="GO" id="GO:0008610">
    <property type="term" value="P:lipid biosynthetic process"/>
    <property type="evidence" value="ECO:0007669"/>
    <property type="project" value="UniProtKB-ARBA"/>
</dbReference>
<reference evidence="2 3" key="1">
    <citation type="submission" date="2012-02" db="EMBL/GenBank/DDBJ databases">
        <title>Whole genome shotgun sequence of Gordonia sputi NBRC 100414.</title>
        <authorList>
            <person name="Yoshida I."/>
            <person name="Hosoyama A."/>
            <person name="Tsuchikane K."/>
            <person name="Katsumata H."/>
            <person name="Yamazaki S."/>
            <person name="Fujita N."/>
        </authorList>
    </citation>
    <scope>NUCLEOTIDE SEQUENCE [LARGE SCALE GENOMIC DNA]</scope>
    <source>
        <strain evidence="2 3">NBRC 100414</strain>
    </source>
</reference>
<keyword evidence="3" id="KW-1185">Reference proteome</keyword>
<sequence length="493" mass="53795">MPMEYTELADYEVPTGAITAWEATTDPAQWRSDSRRLSYMHLEHARRAAELGDEWHGHWIGTAFTIEEPFDRDAFAATIRQWFARHEALRSAVQLGGTPEDDLVRTTVAPEAVAVSGLSMGVVTSPDSARQTIQDYFDTTVNPLSWPHCVVVTLEPDDRDDSFLVVFGADHTVMDAYTQVFAINELSALYRAEINGEHHGLAEYGSYLDFSDAERHLGGQIDANNSAVVAWRQFFNDSPTSVQPDAMPRFPRCATGGVGAVAPPREPDSGMQVSLSQDLLDRAEAARFNDICKAAGGSVASGIYTAMSITSAALAGTGEVRFISPVHTRTGPEWGEAVGWFVGLVPVHVDPAGAQTFSQALPHVAESVSRYKDVGTAPFAPIADLIGGDVTPPGFVVSYIDLRRAQGAAEWERRNARVLRSATRDVDEVYLWINRIPDGINISTRYPSGERRREVEAFISVFAEVLRTIVGTGDHGYMFAPEMASRASADITA</sequence>
<protein>
    <recommendedName>
        <fullName evidence="1">Condensation domain-containing protein</fullName>
    </recommendedName>
</protein>
<accession>H5U3Y3</accession>